<evidence type="ECO:0000313" key="4">
    <source>
        <dbReference type="Proteomes" id="UP000037460"/>
    </source>
</evidence>
<feature type="coiled-coil region" evidence="1">
    <location>
        <begin position="248"/>
        <end position="282"/>
    </location>
</feature>
<feature type="region of interest" description="Disordered" evidence="2">
    <location>
        <begin position="351"/>
        <end position="373"/>
    </location>
</feature>
<protein>
    <submittedName>
        <fullName evidence="3">Uncharacterized protein</fullName>
    </submittedName>
</protein>
<dbReference type="Proteomes" id="UP000037460">
    <property type="component" value="Unassembled WGS sequence"/>
</dbReference>
<sequence length="373" mass="38968">MTDLSAANRLAAAAEECYEEGRWALAVEKFEAASEAYVGATLHTSDTKCVQALRMLALSHAQRAHETRLRINLQHGLHANFGGSKAGGNGAAAADAADAALRLRSDQAKASGSSSGTAASGEALEVYRALARLSSQLISTHEELRFGAEELVRLLSASGPVCSNGTPSSAGGAISGSTLLHSFCVVSSQRGASVAGSTTAPPPPGSQTLQQSVMGASPLTAQSLAGSAEARSAAVSLESEGADGRASIAQLTAENSRLSRENQAFRLKVSEMQAVLAKAQRRAADQLRLVRRALSALREVHGAPRPELAADTAAEIADLRRQLEGAHTVRRQQAELVRKYEQRWAQLKASARRKQQAQQAAAAAQQGAATQPH</sequence>
<organism evidence="3 4">
    <name type="scientific">Chrysochromulina tobinii</name>
    <dbReference type="NCBI Taxonomy" id="1460289"/>
    <lineage>
        <taxon>Eukaryota</taxon>
        <taxon>Haptista</taxon>
        <taxon>Haptophyta</taxon>
        <taxon>Prymnesiophyceae</taxon>
        <taxon>Prymnesiales</taxon>
        <taxon>Chrysochromulinaceae</taxon>
        <taxon>Chrysochromulina</taxon>
    </lineage>
</organism>
<evidence type="ECO:0000256" key="1">
    <source>
        <dbReference type="SAM" id="Coils"/>
    </source>
</evidence>
<keyword evidence="1" id="KW-0175">Coiled coil</keyword>
<reference evidence="4" key="1">
    <citation type="journal article" date="2015" name="PLoS Genet.">
        <title>Genome Sequence and Transcriptome Analyses of Chrysochromulina tobin: Metabolic Tools for Enhanced Algal Fitness in the Prominent Order Prymnesiales (Haptophyceae).</title>
        <authorList>
            <person name="Hovde B.T."/>
            <person name="Deodato C.R."/>
            <person name="Hunsperger H.M."/>
            <person name="Ryken S.A."/>
            <person name="Yost W."/>
            <person name="Jha R.K."/>
            <person name="Patterson J."/>
            <person name="Monnat R.J. Jr."/>
            <person name="Barlow S.B."/>
            <person name="Starkenburg S.R."/>
            <person name="Cattolico R.A."/>
        </authorList>
    </citation>
    <scope>NUCLEOTIDE SEQUENCE</scope>
    <source>
        <strain evidence="4">CCMP291</strain>
    </source>
</reference>
<accession>A0A0M0JFY1</accession>
<evidence type="ECO:0000256" key="2">
    <source>
        <dbReference type="SAM" id="MobiDB-lite"/>
    </source>
</evidence>
<dbReference type="EMBL" id="JWZX01002997">
    <property type="protein sequence ID" value="KOO25277.1"/>
    <property type="molecule type" value="Genomic_DNA"/>
</dbReference>
<evidence type="ECO:0000313" key="3">
    <source>
        <dbReference type="EMBL" id="KOO25277.1"/>
    </source>
</evidence>
<name>A0A0M0JFY1_9EUKA</name>
<keyword evidence="4" id="KW-1185">Reference proteome</keyword>
<feature type="compositionally biased region" description="Low complexity" evidence="2">
    <location>
        <begin position="356"/>
        <end position="373"/>
    </location>
</feature>
<dbReference type="AlphaFoldDB" id="A0A0M0JFY1"/>
<comment type="caution">
    <text evidence="3">The sequence shown here is derived from an EMBL/GenBank/DDBJ whole genome shotgun (WGS) entry which is preliminary data.</text>
</comment>
<gene>
    <name evidence="3" type="ORF">Ctob_012155</name>
</gene>
<proteinExistence type="predicted"/>